<comment type="caution">
    <text evidence="3">The sequence shown here is derived from an EMBL/GenBank/DDBJ whole genome shotgun (WGS) entry which is preliminary data.</text>
</comment>
<keyword evidence="4" id="KW-1185">Reference proteome</keyword>
<feature type="transmembrane region" description="Helical" evidence="2">
    <location>
        <begin position="76"/>
        <end position="104"/>
    </location>
</feature>
<evidence type="ECO:0000313" key="4">
    <source>
        <dbReference type="Proteomes" id="UP001189429"/>
    </source>
</evidence>
<evidence type="ECO:0000256" key="2">
    <source>
        <dbReference type="SAM" id="Phobius"/>
    </source>
</evidence>
<dbReference type="EMBL" id="CAUYUJ010017145">
    <property type="protein sequence ID" value="CAK0872186.1"/>
    <property type="molecule type" value="Genomic_DNA"/>
</dbReference>
<keyword evidence="2" id="KW-0472">Membrane</keyword>
<feature type="region of interest" description="Disordered" evidence="1">
    <location>
        <begin position="272"/>
        <end position="304"/>
    </location>
</feature>
<reference evidence="3" key="1">
    <citation type="submission" date="2023-10" db="EMBL/GenBank/DDBJ databases">
        <authorList>
            <person name="Chen Y."/>
            <person name="Shah S."/>
            <person name="Dougan E. K."/>
            <person name="Thang M."/>
            <person name="Chan C."/>
        </authorList>
    </citation>
    <scope>NUCLEOTIDE SEQUENCE [LARGE SCALE GENOMIC DNA]</scope>
</reference>
<organism evidence="3 4">
    <name type="scientific">Prorocentrum cordatum</name>
    <dbReference type="NCBI Taxonomy" id="2364126"/>
    <lineage>
        <taxon>Eukaryota</taxon>
        <taxon>Sar</taxon>
        <taxon>Alveolata</taxon>
        <taxon>Dinophyceae</taxon>
        <taxon>Prorocentrales</taxon>
        <taxon>Prorocentraceae</taxon>
        <taxon>Prorocentrum</taxon>
    </lineage>
</organism>
<feature type="transmembrane region" description="Helical" evidence="2">
    <location>
        <begin position="45"/>
        <end position="64"/>
    </location>
</feature>
<dbReference type="Proteomes" id="UP001189429">
    <property type="component" value="Unassembled WGS sequence"/>
</dbReference>
<evidence type="ECO:0008006" key="5">
    <source>
        <dbReference type="Google" id="ProtNLM"/>
    </source>
</evidence>
<name>A0ABN9VH75_9DINO</name>
<protein>
    <recommendedName>
        <fullName evidence="5">PAS domain-containing protein</fullName>
    </recommendedName>
</protein>
<evidence type="ECO:0000313" key="3">
    <source>
        <dbReference type="EMBL" id="CAK0872186.1"/>
    </source>
</evidence>
<proteinExistence type="predicted"/>
<evidence type="ECO:0000256" key="1">
    <source>
        <dbReference type="SAM" id="MobiDB-lite"/>
    </source>
</evidence>
<gene>
    <name evidence="3" type="ORF">PCOR1329_LOCUS57728</name>
</gene>
<keyword evidence="2" id="KW-1133">Transmembrane helix</keyword>
<accession>A0ABN9VH75</accession>
<sequence length="304" mass="33562">MLADVAYCDIFGQDLSETLGPSDATDFALAVLLAYLPLNTPRSDVILIACMISQFWVSFLSPGLGTTGAQFVYGGLVVKVVLCFALGIHSLCVFCFGACSLLMYDFYLELRLEYTGMLYTMICTVSLITSVFTVLEWVIASYFNELRERLSSIQKLLDKETDGYCAVNRQTGRIAHMSKSLEHVLGEGLLGAQVLELIDDRDRAEVKRLYTGANPDAAEPALATFARRTPSKKRGKVEFDAKLVPYRFTASEVRIRFQVIGELRMTRGLMDGAADARDTRPSGAASEEERLFGLQEQSAALARP</sequence>
<keyword evidence="2" id="KW-0812">Transmembrane</keyword>
<feature type="transmembrane region" description="Helical" evidence="2">
    <location>
        <begin position="116"/>
        <end position="139"/>
    </location>
</feature>